<evidence type="ECO:0000313" key="2">
    <source>
        <dbReference type="Proteomes" id="UP000483035"/>
    </source>
</evidence>
<protein>
    <submittedName>
        <fullName evidence="1">Uncharacterized protein</fullName>
    </submittedName>
</protein>
<organism evidence="1 2">
    <name type="scientific">Rhizobium lusitanum</name>
    <dbReference type="NCBI Taxonomy" id="293958"/>
    <lineage>
        <taxon>Bacteria</taxon>
        <taxon>Pseudomonadati</taxon>
        <taxon>Pseudomonadota</taxon>
        <taxon>Alphaproteobacteria</taxon>
        <taxon>Hyphomicrobiales</taxon>
        <taxon>Rhizobiaceae</taxon>
        <taxon>Rhizobium/Agrobacterium group</taxon>
        <taxon>Rhizobium</taxon>
    </lineage>
</organism>
<name>A0A6L9U9M0_9HYPH</name>
<dbReference type="RefSeq" id="WP_163987470.1">
    <property type="nucleotide sequence ID" value="NZ_WUEY01000006.1"/>
</dbReference>
<dbReference type="Proteomes" id="UP000483035">
    <property type="component" value="Unassembled WGS sequence"/>
</dbReference>
<comment type="caution">
    <text evidence="1">The sequence shown here is derived from an EMBL/GenBank/DDBJ whole genome shotgun (WGS) entry which is preliminary data.</text>
</comment>
<gene>
    <name evidence="1" type="ORF">GR212_15505</name>
</gene>
<accession>A0A6L9U9M0</accession>
<reference evidence="1 2" key="1">
    <citation type="submission" date="2019-12" db="EMBL/GenBank/DDBJ databases">
        <title>Rhizobium genotypes associated with high levels of biological nitrogen fixation by grain legumes in a temperate-maritime cropping system.</title>
        <authorList>
            <person name="Maluk M."/>
            <person name="Francesc Ferrando Molina F."/>
            <person name="Lopez Del Egido L."/>
            <person name="Lafos M."/>
            <person name="Langarica-Fuentes A."/>
            <person name="Gebre Yohannes G."/>
            <person name="Young M.W."/>
            <person name="Martin P."/>
            <person name="Gantlett R."/>
            <person name="Kenicer G."/>
            <person name="Hawes C."/>
            <person name="Begg G.S."/>
            <person name="Quilliam R.S."/>
            <person name="Squire G.R."/>
            <person name="Poole P.S."/>
            <person name="Young P.W."/>
            <person name="Iannetta P.M."/>
            <person name="James E.K."/>
        </authorList>
    </citation>
    <scope>NUCLEOTIDE SEQUENCE [LARGE SCALE GENOMIC DNA]</scope>
    <source>
        <strain evidence="1 2">JHI1118</strain>
    </source>
</reference>
<dbReference type="EMBL" id="WUEY01000006">
    <property type="protein sequence ID" value="NEI70986.1"/>
    <property type="molecule type" value="Genomic_DNA"/>
</dbReference>
<evidence type="ECO:0000313" key="1">
    <source>
        <dbReference type="EMBL" id="NEI70986.1"/>
    </source>
</evidence>
<sequence length="276" mass="30987">MMIDEIIAGLSSLTDTNRMLRKSLEMIMIEELLGRDRRMTWDRQHPYGMVTTSLDHARDLFQEALPGWLYRVMECSLSDDAWVTPDFNHPEHGAELQMRFPDAMRDPLEWFGTDISLSPSGRPALALCVSMLIAKKKINEQTAQTGVEATPPERFFEMNDFQFGDIIENGWASDSNPTKRGVFLYYKTRTGRLNPGRHAVIRFKSGGLGEFRIDNEAELTKIGTIFDADRQRLAVLLSAAASAERFIASVAAERDAAPDTLEQLRSAIAEAEGGNN</sequence>
<dbReference type="AlphaFoldDB" id="A0A6L9U9M0"/>
<proteinExistence type="predicted"/>